<evidence type="ECO:0000313" key="3">
    <source>
        <dbReference type="Proteomes" id="UP000332487"/>
    </source>
</evidence>
<reference evidence="2 3" key="2">
    <citation type="journal article" date="2010" name="Proc. Natl. Acad. Sci. U.S.A.">
        <title>Enigmatic, ultrasmall, uncultivated Archaea.</title>
        <authorList>
            <person name="Baker B.J."/>
            <person name="Comolli L.R."/>
            <person name="Dick G.J."/>
            <person name="Hauser L.J."/>
            <person name="Hyatt D."/>
            <person name="Dill B.D."/>
            <person name="Land M.L."/>
            <person name="Verberkmoes N.C."/>
            <person name="Hettich R.L."/>
            <person name="Banfield J.F."/>
        </authorList>
    </citation>
    <scope>NUCLEOTIDE SEQUENCE [LARGE SCALE GENOMIC DNA]</scope>
    <source>
        <strain evidence="2">ARMAN-2</strain>
    </source>
</reference>
<dbReference type="SUPFAM" id="SSF88723">
    <property type="entry name" value="PIN domain-like"/>
    <property type="match status" value="1"/>
</dbReference>
<evidence type="ECO:0000259" key="1">
    <source>
        <dbReference type="Pfam" id="PF01850"/>
    </source>
</evidence>
<gene>
    <name evidence="2" type="ORF">UNLARM2_0111</name>
</gene>
<dbReference type="Proteomes" id="UP000332487">
    <property type="component" value="Unassembled WGS sequence"/>
</dbReference>
<organism evidence="2 3">
    <name type="scientific">Candidatus Micrarchaeum acidiphilum ARMAN-2</name>
    <dbReference type="NCBI Taxonomy" id="425595"/>
    <lineage>
        <taxon>Archaea</taxon>
        <taxon>Candidatus Micrarchaeota</taxon>
        <taxon>Candidatus Micrarchaeia</taxon>
        <taxon>Candidatus Micrarchaeales</taxon>
        <taxon>Candidatus Micrarchaeaceae</taxon>
        <taxon>Candidatus Micrarchaeum</taxon>
    </lineage>
</organism>
<dbReference type="EMBL" id="GG697237">
    <property type="protein sequence ID" value="EET90435.1"/>
    <property type="molecule type" value="Genomic_DNA"/>
</dbReference>
<keyword evidence="3" id="KW-1185">Reference proteome</keyword>
<dbReference type="Gene3D" id="3.40.50.1010">
    <property type="entry name" value="5'-nuclease"/>
    <property type="match status" value="1"/>
</dbReference>
<protein>
    <recommendedName>
        <fullName evidence="1">PIN domain-containing protein</fullName>
    </recommendedName>
</protein>
<dbReference type="InterPro" id="IPR029060">
    <property type="entry name" value="PIN-like_dom_sf"/>
</dbReference>
<sequence length="110" mass="12078">MKEAESLYTSTLCAYEVLLGEKYNEVKGLKSSYIQVSLLFAQIETIALAYDDAIKASEIAAKLIGKGKKVDDIDILVAAQALKIGATVLTRDFRHFEILGKETGLPVERI</sequence>
<dbReference type="Pfam" id="PF01850">
    <property type="entry name" value="PIN"/>
    <property type="match status" value="1"/>
</dbReference>
<reference evidence="2 3" key="1">
    <citation type="journal article" date="2009" name="Genome Biol.">
        <title>Community-wide analysis of microbial genome sequence signatures.</title>
        <authorList>
            <person name="Dick G.J."/>
            <person name="Andersson A.F."/>
            <person name="Baker B.J."/>
            <person name="Simmons S.L."/>
            <person name="Thomas B.C."/>
            <person name="Yelton A.P."/>
            <person name="Banfield J.F."/>
        </authorList>
    </citation>
    <scope>NUCLEOTIDE SEQUENCE [LARGE SCALE GENOMIC DNA]</scope>
    <source>
        <strain evidence="2">ARMAN-2</strain>
    </source>
</reference>
<evidence type="ECO:0000313" key="2">
    <source>
        <dbReference type="EMBL" id="EET90435.1"/>
    </source>
</evidence>
<feature type="domain" description="PIN" evidence="1">
    <location>
        <begin position="4"/>
        <end position="95"/>
    </location>
</feature>
<dbReference type="CDD" id="cd09881">
    <property type="entry name" value="PIN_VapC4-5_FitB-like"/>
    <property type="match status" value="1"/>
</dbReference>
<dbReference type="InterPro" id="IPR002716">
    <property type="entry name" value="PIN_dom"/>
</dbReference>
<name>C7DGA7_MICA2</name>
<dbReference type="AlphaFoldDB" id="C7DGA7"/>
<accession>C7DGA7</accession>
<proteinExistence type="predicted"/>